<protein>
    <submittedName>
        <fullName evidence="2">Uncharacterized protein</fullName>
    </submittedName>
</protein>
<evidence type="ECO:0000313" key="2">
    <source>
        <dbReference type="EMBL" id="CAA9279001.1"/>
    </source>
</evidence>
<keyword evidence="1" id="KW-0812">Transmembrane</keyword>
<dbReference type="EMBL" id="CADCTR010001050">
    <property type="protein sequence ID" value="CAA9279001.1"/>
    <property type="molecule type" value="Genomic_DNA"/>
</dbReference>
<feature type="transmembrane region" description="Helical" evidence="1">
    <location>
        <begin position="12"/>
        <end position="31"/>
    </location>
</feature>
<gene>
    <name evidence="2" type="ORF">AVDCRST_MAG93-3062</name>
</gene>
<accession>A0A6J4JHC5</accession>
<sequence>MAVKRQLAPRNAWLYLPVPIPFCVWFIAVHFRNDQHRRRSALTTSPSVRVKRMAPFSLISIRTNRWICFLVARPICLLHGCANILVSRSSRAIGRASMLMAFHAVRQRRSKLPIGFIY</sequence>
<organism evidence="2">
    <name type="scientific">uncultured Chloroflexia bacterium</name>
    <dbReference type="NCBI Taxonomy" id="1672391"/>
    <lineage>
        <taxon>Bacteria</taxon>
        <taxon>Bacillati</taxon>
        <taxon>Chloroflexota</taxon>
        <taxon>Chloroflexia</taxon>
        <taxon>environmental samples</taxon>
    </lineage>
</organism>
<name>A0A6J4JHC5_9CHLR</name>
<proteinExistence type="predicted"/>
<keyword evidence="1" id="KW-0472">Membrane</keyword>
<dbReference type="AlphaFoldDB" id="A0A6J4JHC5"/>
<reference evidence="2" key="1">
    <citation type="submission" date="2020-02" db="EMBL/GenBank/DDBJ databases">
        <authorList>
            <person name="Meier V. D."/>
        </authorList>
    </citation>
    <scope>NUCLEOTIDE SEQUENCE</scope>
    <source>
        <strain evidence="2">AVDCRST_MAG93</strain>
    </source>
</reference>
<keyword evidence="1" id="KW-1133">Transmembrane helix</keyword>
<evidence type="ECO:0000256" key="1">
    <source>
        <dbReference type="SAM" id="Phobius"/>
    </source>
</evidence>